<gene>
    <name evidence="2" type="ORF">OSCT_2475</name>
</gene>
<feature type="transmembrane region" description="Helical" evidence="1">
    <location>
        <begin position="28"/>
        <end position="49"/>
    </location>
</feature>
<dbReference type="EMBL" id="ADVR01000109">
    <property type="protein sequence ID" value="EFO79659.1"/>
    <property type="molecule type" value="Genomic_DNA"/>
</dbReference>
<accession>E1IGM4</accession>
<reference evidence="2 3" key="1">
    <citation type="journal article" date="2011" name="J. Bacteriol.">
        <title>Draft genome sequence of the anoxygenic filamentous phototrophic bacterium Oscillochloris trichoides subsp. DG-6.</title>
        <authorList>
            <person name="Kuznetsov B.B."/>
            <person name="Ivanovsky R.N."/>
            <person name="Keppen O.I."/>
            <person name="Sukhacheva M.V."/>
            <person name="Bumazhkin B.K."/>
            <person name="Patutina E.O."/>
            <person name="Beletsky A.V."/>
            <person name="Mardanov A.V."/>
            <person name="Baslerov R.V."/>
            <person name="Panteleeva A.N."/>
            <person name="Kolganova T.V."/>
            <person name="Ravin N.V."/>
            <person name="Skryabin K.G."/>
        </authorList>
    </citation>
    <scope>NUCLEOTIDE SEQUENCE [LARGE SCALE GENOMIC DNA]</scope>
    <source>
        <strain evidence="2 3">DG-6</strain>
    </source>
</reference>
<keyword evidence="1" id="KW-0812">Transmembrane</keyword>
<dbReference type="HOGENOM" id="CLU_2274535_0_0_0"/>
<protein>
    <submittedName>
        <fullName evidence="2">Uncharacterized protein</fullName>
    </submittedName>
</protein>
<comment type="caution">
    <text evidence="2">The sequence shown here is derived from an EMBL/GenBank/DDBJ whole genome shotgun (WGS) entry which is preliminary data.</text>
</comment>
<feature type="transmembrane region" description="Helical" evidence="1">
    <location>
        <begin position="56"/>
        <end position="76"/>
    </location>
</feature>
<proteinExistence type="predicted"/>
<evidence type="ECO:0000256" key="1">
    <source>
        <dbReference type="SAM" id="Phobius"/>
    </source>
</evidence>
<evidence type="ECO:0000313" key="2">
    <source>
        <dbReference type="EMBL" id="EFO79659.1"/>
    </source>
</evidence>
<keyword evidence="3" id="KW-1185">Reference proteome</keyword>
<evidence type="ECO:0000313" key="3">
    <source>
        <dbReference type="Proteomes" id="UP000054010"/>
    </source>
</evidence>
<dbReference type="AlphaFoldDB" id="E1IGM4"/>
<keyword evidence="1" id="KW-1133">Transmembrane helix</keyword>
<organism evidence="2 3">
    <name type="scientific">Oscillochloris trichoides DG-6</name>
    <dbReference type="NCBI Taxonomy" id="765420"/>
    <lineage>
        <taxon>Bacteria</taxon>
        <taxon>Bacillati</taxon>
        <taxon>Chloroflexota</taxon>
        <taxon>Chloroflexia</taxon>
        <taxon>Chloroflexales</taxon>
        <taxon>Chloroflexineae</taxon>
        <taxon>Oscillochloridaceae</taxon>
        <taxon>Oscillochloris</taxon>
    </lineage>
</organism>
<keyword evidence="1" id="KW-0472">Membrane</keyword>
<name>E1IGM4_9CHLR</name>
<sequence length="102" mass="11242">MIAAALIAVIFALQVRKAQPRSSRQLAFGASAAAFVLFALTNGLAMFYLDPNLLQIITMIGIALLAVSLMLMVRAYSQGEMGDKLRRAREMIAEERARTKQR</sequence>
<dbReference type="STRING" id="765420.OSCT_2475"/>
<dbReference type="Proteomes" id="UP000054010">
    <property type="component" value="Unassembled WGS sequence"/>
</dbReference>